<feature type="compositionally biased region" description="Polar residues" evidence="1">
    <location>
        <begin position="60"/>
        <end position="72"/>
    </location>
</feature>
<dbReference type="AlphaFoldDB" id="A0A821NIH1"/>
<evidence type="ECO:0000313" key="2">
    <source>
        <dbReference type="EMBL" id="CAF4788227.1"/>
    </source>
</evidence>
<evidence type="ECO:0000313" key="3">
    <source>
        <dbReference type="Proteomes" id="UP000663866"/>
    </source>
</evidence>
<comment type="caution">
    <text evidence="2">The sequence shown here is derived from an EMBL/GenBank/DDBJ whole genome shotgun (WGS) entry which is preliminary data.</text>
</comment>
<accession>A0A821NIH1</accession>
<feature type="compositionally biased region" description="Low complexity" evidence="1">
    <location>
        <begin position="39"/>
        <end position="51"/>
    </location>
</feature>
<feature type="non-terminal residue" evidence="2">
    <location>
        <position position="1"/>
    </location>
</feature>
<gene>
    <name evidence="2" type="ORF">OVN521_LOCUS51416</name>
</gene>
<proteinExistence type="predicted"/>
<evidence type="ECO:0000256" key="1">
    <source>
        <dbReference type="SAM" id="MobiDB-lite"/>
    </source>
</evidence>
<feature type="region of interest" description="Disordered" evidence="1">
    <location>
        <begin position="39"/>
        <end position="79"/>
    </location>
</feature>
<keyword evidence="3" id="KW-1185">Reference proteome</keyword>
<protein>
    <submittedName>
        <fullName evidence="2">Uncharacterized protein</fullName>
    </submittedName>
</protein>
<dbReference type="EMBL" id="CAJOBG010123811">
    <property type="protein sequence ID" value="CAF4788227.1"/>
    <property type="molecule type" value="Genomic_DNA"/>
</dbReference>
<name>A0A821NIH1_9BILA</name>
<organism evidence="2 3">
    <name type="scientific">Rotaria magnacalcarata</name>
    <dbReference type="NCBI Taxonomy" id="392030"/>
    <lineage>
        <taxon>Eukaryota</taxon>
        <taxon>Metazoa</taxon>
        <taxon>Spiralia</taxon>
        <taxon>Gnathifera</taxon>
        <taxon>Rotifera</taxon>
        <taxon>Eurotatoria</taxon>
        <taxon>Bdelloidea</taxon>
        <taxon>Philodinida</taxon>
        <taxon>Philodinidae</taxon>
        <taxon>Rotaria</taxon>
    </lineage>
</organism>
<dbReference type="Proteomes" id="UP000663866">
    <property type="component" value="Unassembled WGS sequence"/>
</dbReference>
<sequence length="79" mass="8828">SQPSIEINSTTNDQSSSKILNVVRQALLNAAEELVSQQQQQQQLNENQLNNTLPFHKLDIQNNDSNNSSPRNGNAIKKK</sequence>
<feature type="non-terminal residue" evidence="2">
    <location>
        <position position="79"/>
    </location>
</feature>
<reference evidence="2" key="1">
    <citation type="submission" date="2021-02" db="EMBL/GenBank/DDBJ databases">
        <authorList>
            <person name="Nowell W R."/>
        </authorList>
    </citation>
    <scope>NUCLEOTIDE SEQUENCE</scope>
</reference>